<accession>B9L7H1</accession>
<keyword evidence="4 10" id="KW-0547">Nucleotide-binding</keyword>
<dbReference type="EC" id="6.1.1.2" evidence="2 9"/>
<dbReference type="RefSeq" id="WP_012663641.1">
    <property type="nucleotide sequence ID" value="NC_012115.1"/>
</dbReference>
<keyword evidence="12" id="KW-1185">Reference proteome</keyword>
<proteinExistence type="inferred from homology"/>
<evidence type="ECO:0000256" key="5">
    <source>
        <dbReference type="ARBA" id="ARBA00022840"/>
    </source>
</evidence>
<dbReference type="PANTHER" id="PTHR43766:SF1">
    <property type="entry name" value="TRYPTOPHAN--TRNA LIGASE, MITOCHONDRIAL"/>
    <property type="match status" value="1"/>
</dbReference>
<dbReference type="GO" id="GO:0005524">
    <property type="term" value="F:ATP binding"/>
    <property type="evidence" value="ECO:0007669"/>
    <property type="project" value="UniProtKB-KW"/>
</dbReference>
<evidence type="ECO:0000256" key="1">
    <source>
        <dbReference type="ARBA" id="ARBA00005594"/>
    </source>
</evidence>
<dbReference type="CDD" id="cd00806">
    <property type="entry name" value="TrpRS_core"/>
    <property type="match status" value="1"/>
</dbReference>
<evidence type="ECO:0000256" key="7">
    <source>
        <dbReference type="ARBA" id="ARBA00023146"/>
    </source>
</evidence>
<evidence type="ECO:0000313" key="11">
    <source>
        <dbReference type="EMBL" id="ACM92269.1"/>
    </source>
</evidence>
<dbReference type="KEGG" id="nam:NAMH_0142"/>
<evidence type="ECO:0000256" key="9">
    <source>
        <dbReference type="NCBIfam" id="TIGR00233"/>
    </source>
</evidence>
<evidence type="ECO:0000256" key="2">
    <source>
        <dbReference type="ARBA" id="ARBA00013161"/>
    </source>
</evidence>
<dbReference type="Proteomes" id="UP000000448">
    <property type="component" value="Chromosome"/>
</dbReference>
<dbReference type="InterPro" id="IPR050203">
    <property type="entry name" value="Trp-tRNA_synthetase"/>
</dbReference>
<dbReference type="Gene3D" id="3.40.50.620">
    <property type="entry name" value="HUPs"/>
    <property type="match status" value="1"/>
</dbReference>
<organism evidence="11 12">
    <name type="scientific">Nautilia profundicola (strain ATCC BAA-1463 / DSM 18972 / AmH)</name>
    <dbReference type="NCBI Taxonomy" id="598659"/>
    <lineage>
        <taxon>Bacteria</taxon>
        <taxon>Pseudomonadati</taxon>
        <taxon>Campylobacterota</taxon>
        <taxon>Epsilonproteobacteria</taxon>
        <taxon>Nautiliales</taxon>
        <taxon>Nautiliaceae</taxon>
        <taxon>Nautilia</taxon>
    </lineage>
</organism>
<dbReference type="PANTHER" id="PTHR43766">
    <property type="entry name" value="TRYPTOPHAN--TRNA LIGASE, MITOCHONDRIAL"/>
    <property type="match status" value="1"/>
</dbReference>
<dbReference type="InterPro" id="IPR002305">
    <property type="entry name" value="aa-tRNA-synth_Ic"/>
</dbReference>
<comment type="similarity">
    <text evidence="1 10">Belongs to the class-I aminoacyl-tRNA synthetase family.</text>
</comment>
<evidence type="ECO:0000313" key="12">
    <source>
        <dbReference type="Proteomes" id="UP000000448"/>
    </source>
</evidence>
<dbReference type="InterPro" id="IPR002306">
    <property type="entry name" value="Trp-tRNA-ligase"/>
</dbReference>
<dbReference type="Pfam" id="PF00579">
    <property type="entry name" value="tRNA-synt_1b"/>
    <property type="match status" value="1"/>
</dbReference>
<dbReference type="InterPro" id="IPR014729">
    <property type="entry name" value="Rossmann-like_a/b/a_fold"/>
</dbReference>
<dbReference type="EMBL" id="CP001279">
    <property type="protein sequence ID" value="ACM92269.1"/>
    <property type="molecule type" value="Genomic_DNA"/>
</dbReference>
<evidence type="ECO:0000256" key="6">
    <source>
        <dbReference type="ARBA" id="ARBA00022917"/>
    </source>
</evidence>
<dbReference type="PROSITE" id="PS00178">
    <property type="entry name" value="AA_TRNA_LIGASE_I"/>
    <property type="match status" value="1"/>
</dbReference>
<dbReference type="NCBIfam" id="TIGR00233">
    <property type="entry name" value="trpS"/>
    <property type="match status" value="1"/>
</dbReference>
<dbReference type="InterPro" id="IPR001412">
    <property type="entry name" value="aa-tRNA-synth_I_CS"/>
</dbReference>
<gene>
    <name evidence="11" type="primary">trpS</name>
    <name evidence="11" type="ordered locus">NAMH_0142</name>
</gene>
<dbReference type="HOGENOM" id="CLU_029244_0_0_7"/>
<dbReference type="GO" id="GO:0005829">
    <property type="term" value="C:cytosol"/>
    <property type="evidence" value="ECO:0007669"/>
    <property type="project" value="TreeGrafter"/>
</dbReference>
<evidence type="ECO:0000256" key="3">
    <source>
        <dbReference type="ARBA" id="ARBA00022598"/>
    </source>
</evidence>
<comment type="catalytic activity">
    <reaction evidence="8">
        <text>tRNA(Trp) + L-tryptophan + ATP = L-tryptophyl-tRNA(Trp) + AMP + diphosphate + H(+)</text>
        <dbReference type="Rhea" id="RHEA:24080"/>
        <dbReference type="Rhea" id="RHEA-COMP:9671"/>
        <dbReference type="Rhea" id="RHEA-COMP:9705"/>
        <dbReference type="ChEBI" id="CHEBI:15378"/>
        <dbReference type="ChEBI" id="CHEBI:30616"/>
        <dbReference type="ChEBI" id="CHEBI:33019"/>
        <dbReference type="ChEBI" id="CHEBI:57912"/>
        <dbReference type="ChEBI" id="CHEBI:78442"/>
        <dbReference type="ChEBI" id="CHEBI:78535"/>
        <dbReference type="ChEBI" id="CHEBI:456215"/>
        <dbReference type="EC" id="6.1.1.2"/>
    </reaction>
</comment>
<protein>
    <recommendedName>
        <fullName evidence="2 9">Tryptophan--tRNA ligase</fullName>
        <ecNumber evidence="2 9">6.1.1.2</ecNumber>
    </recommendedName>
</protein>
<reference evidence="11 12" key="1">
    <citation type="journal article" date="2009" name="PLoS Genet.">
        <title>Adaptations to submarine hydrothermal environments exemplified by the genome of Nautilia profundicola.</title>
        <authorList>
            <person name="Campbell B.J."/>
            <person name="Smith J.L."/>
            <person name="Hanson T.E."/>
            <person name="Klotz M.G."/>
            <person name="Stein L.Y."/>
            <person name="Lee C.K."/>
            <person name="Wu D."/>
            <person name="Robinson J.M."/>
            <person name="Khouri H.M."/>
            <person name="Eisen J.A."/>
            <person name="Cary S.C."/>
        </authorList>
    </citation>
    <scope>NUCLEOTIDE SEQUENCE [LARGE SCALE GENOMIC DNA]</scope>
    <source>
        <strain evidence="12">ATCC BAA-1463 / DSM 18972 / AmH</strain>
    </source>
</reference>
<dbReference type="OrthoDB" id="9801042at2"/>
<keyword evidence="3 10" id="KW-0436">Ligase</keyword>
<dbReference type="SUPFAM" id="SSF52374">
    <property type="entry name" value="Nucleotidylyl transferase"/>
    <property type="match status" value="1"/>
</dbReference>
<dbReference type="GO" id="GO:0006436">
    <property type="term" value="P:tryptophanyl-tRNA aminoacylation"/>
    <property type="evidence" value="ECO:0007669"/>
    <property type="project" value="UniProtKB-UniRule"/>
</dbReference>
<dbReference type="FunFam" id="1.10.240.10:FF:000005">
    <property type="entry name" value="Tryptophan--tRNA ligase"/>
    <property type="match status" value="1"/>
</dbReference>
<keyword evidence="7 10" id="KW-0030">Aminoacyl-tRNA synthetase</keyword>
<dbReference type="STRING" id="598659.NAMH_0142"/>
<keyword evidence="6 10" id="KW-0648">Protein biosynthesis</keyword>
<dbReference type="AlphaFoldDB" id="B9L7H1"/>
<dbReference type="GO" id="GO:0004830">
    <property type="term" value="F:tryptophan-tRNA ligase activity"/>
    <property type="evidence" value="ECO:0007669"/>
    <property type="project" value="UniProtKB-UniRule"/>
</dbReference>
<evidence type="ECO:0000256" key="8">
    <source>
        <dbReference type="ARBA" id="ARBA00049929"/>
    </source>
</evidence>
<dbReference type="eggNOG" id="COG0180">
    <property type="taxonomic scope" value="Bacteria"/>
</dbReference>
<evidence type="ECO:0000256" key="4">
    <source>
        <dbReference type="ARBA" id="ARBA00022741"/>
    </source>
</evidence>
<keyword evidence="5 10" id="KW-0067">ATP-binding</keyword>
<dbReference type="Gene3D" id="1.10.240.10">
    <property type="entry name" value="Tyrosyl-Transfer RNA Synthetase"/>
    <property type="match status" value="1"/>
</dbReference>
<sequence length="323" mass="37109">MRVVSGMRPTGNLHLGHYIGVLRNWLELQEKYDTFFFVADWHALSTKYDEGLDLKELSIELVKEWIACGIDPEKSTIFVQSDIKEHAELYLVLNMITPVSWLERNPTYKDAMAQVEYKDKNNAGFLTYPVLQTADIILYDANLVPIGEDQKPHLEIAREIVRRFHYLFKKEDVFVEPKELLTEMPRLPGLDGRKMSKSFNNAIYLDETSEDIWAKVRQAKTDPARIKKTDPGHPEVCIVFEYHKAFSSAEEVKEIENACRAGSIGCVECKKRCAANIENIVAPIREKKASLNDDEILDIIKTGERKAKELASKKMEEVNKLIF</sequence>
<evidence type="ECO:0000256" key="10">
    <source>
        <dbReference type="RuleBase" id="RU363036"/>
    </source>
</evidence>
<name>B9L7H1_NAUPA</name>
<dbReference type="PRINTS" id="PR01039">
    <property type="entry name" value="TRNASYNTHTRP"/>
</dbReference>